<organism evidence="1">
    <name type="scientific">Arundo donax</name>
    <name type="common">Giant reed</name>
    <name type="synonym">Donax arundinaceus</name>
    <dbReference type="NCBI Taxonomy" id="35708"/>
    <lineage>
        <taxon>Eukaryota</taxon>
        <taxon>Viridiplantae</taxon>
        <taxon>Streptophyta</taxon>
        <taxon>Embryophyta</taxon>
        <taxon>Tracheophyta</taxon>
        <taxon>Spermatophyta</taxon>
        <taxon>Magnoliopsida</taxon>
        <taxon>Liliopsida</taxon>
        <taxon>Poales</taxon>
        <taxon>Poaceae</taxon>
        <taxon>PACMAD clade</taxon>
        <taxon>Arundinoideae</taxon>
        <taxon>Arundineae</taxon>
        <taxon>Arundo</taxon>
    </lineage>
</organism>
<reference evidence="1" key="2">
    <citation type="journal article" date="2015" name="Data Brief">
        <title>Shoot transcriptome of the giant reed, Arundo donax.</title>
        <authorList>
            <person name="Barrero R.A."/>
            <person name="Guerrero F.D."/>
            <person name="Moolhuijzen P."/>
            <person name="Goolsby J.A."/>
            <person name="Tidwell J."/>
            <person name="Bellgard S.E."/>
            <person name="Bellgard M.I."/>
        </authorList>
    </citation>
    <scope>NUCLEOTIDE SEQUENCE</scope>
    <source>
        <tissue evidence="1">Shoot tissue taken approximately 20 cm above the soil surface</tissue>
    </source>
</reference>
<dbReference type="EMBL" id="GBRH01269175">
    <property type="protein sequence ID" value="JAD28720.1"/>
    <property type="molecule type" value="Transcribed_RNA"/>
</dbReference>
<protein>
    <submittedName>
        <fullName evidence="1">Uncharacterized protein</fullName>
    </submittedName>
</protein>
<accession>A0A0A8YW54</accession>
<dbReference type="AlphaFoldDB" id="A0A0A8YW54"/>
<evidence type="ECO:0000313" key="1">
    <source>
        <dbReference type="EMBL" id="JAD28720.1"/>
    </source>
</evidence>
<name>A0A0A8YW54_ARUDO</name>
<sequence>MFLSGSVGWSMSEYFTSSLEPSLLDCWR</sequence>
<proteinExistence type="predicted"/>
<reference evidence="1" key="1">
    <citation type="submission" date="2014-09" db="EMBL/GenBank/DDBJ databases">
        <authorList>
            <person name="Magalhaes I.L.F."/>
            <person name="Oliveira U."/>
            <person name="Santos F.R."/>
            <person name="Vidigal T.H.D.A."/>
            <person name="Brescovit A.D."/>
            <person name="Santos A.J."/>
        </authorList>
    </citation>
    <scope>NUCLEOTIDE SEQUENCE</scope>
    <source>
        <tissue evidence="1">Shoot tissue taken approximately 20 cm above the soil surface</tissue>
    </source>
</reference>